<dbReference type="eggNOG" id="ENOG502Z98I">
    <property type="taxonomic scope" value="Bacteria"/>
</dbReference>
<dbReference type="Proteomes" id="UP000005850">
    <property type="component" value="Chromosome"/>
</dbReference>
<dbReference type="KEGG" id="blr:BRLA_c033910"/>
<sequence>MDKRIQEIITATSEKFGLQTYHLHTSRLSTTVDLIRGTTYQLNMEWFVNGVTERTEDDVNPPGTAVIEYDISSKRYKSVIFVDGKTFSTSSTRFSTHSEIIEWIEAETGLRHEEQFILSDRTQSSTIHHFKACHNGIPLAPGGMITVEHNDKGQLLSFTVGGVFPTKEMIKEEPYALALDTDVIQIAKEQVSLIEFPSTEQNKWILAYALEEIYIANDLSATYPFEFMIDNRFCLKIDHVFHWVTPLTLTYEEQNPFLFQNQPEVSAKQAFANEPHPDMLPITREKQQQAIHAISDFLRSMYPTESGQWKLTHLYRQNSYIQAVLRPVSSPTKLISPKITIFLDPKQLQIVSYFDNQLFWKEVHGNLAQAEPVTIDKELAFERLKQHLTLTPTYVLHPERTHYVLCGKLDCHYGVLGINGDVILLDSID</sequence>
<protein>
    <submittedName>
        <fullName evidence="1">Uncharacterized protein</fullName>
    </submittedName>
</protein>
<dbReference type="RefSeq" id="WP_003336810.1">
    <property type="nucleotide sequence ID" value="NZ_CP007806.1"/>
</dbReference>
<proteinExistence type="predicted"/>
<dbReference type="HOGENOM" id="CLU_650269_0_0_9"/>
<evidence type="ECO:0000313" key="2">
    <source>
        <dbReference type="Proteomes" id="UP000005850"/>
    </source>
</evidence>
<dbReference type="EMBL" id="CP007806">
    <property type="protein sequence ID" value="AIG27703.1"/>
    <property type="molecule type" value="Genomic_DNA"/>
</dbReference>
<organism evidence="1 2">
    <name type="scientific">Brevibacillus laterosporus LMG 15441</name>
    <dbReference type="NCBI Taxonomy" id="1042163"/>
    <lineage>
        <taxon>Bacteria</taxon>
        <taxon>Bacillati</taxon>
        <taxon>Bacillota</taxon>
        <taxon>Bacilli</taxon>
        <taxon>Bacillales</taxon>
        <taxon>Paenibacillaceae</taxon>
        <taxon>Brevibacillus</taxon>
    </lineage>
</organism>
<gene>
    <name evidence="1" type="ORF">BRLA_c033910</name>
</gene>
<name>A0A075R8V4_BRELA</name>
<reference evidence="1 2" key="1">
    <citation type="journal article" date="2011" name="J. Bacteriol.">
        <title>Genome sequence of Brevibacillus laterosporus LMG 15441, a pathogen of invertebrates.</title>
        <authorList>
            <person name="Djukic M."/>
            <person name="Poehlein A."/>
            <person name="Thurmer A."/>
            <person name="Daniel R."/>
        </authorList>
    </citation>
    <scope>NUCLEOTIDE SEQUENCE [LARGE SCALE GENOMIC DNA]</scope>
    <source>
        <strain evidence="1 2">LMG 15441</strain>
    </source>
</reference>
<keyword evidence="2" id="KW-1185">Reference proteome</keyword>
<dbReference type="AlphaFoldDB" id="A0A075R8V4"/>
<evidence type="ECO:0000313" key="1">
    <source>
        <dbReference type="EMBL" id="AIG27703.1"/>
    </source>
</evidence>
<accession>A0A075R8V4</accession>
<dbReference type="STRING" id="1042163.BRLA_c033910"/>